<organism evidence="2 3">
    <name type="scientific">Flavobacterium omnivorum</name>
    <dbReference type="NCBI Taxonomy" id="178355"/>
    <lineage>
        <taxon>Bacteria</taxon>
        <taxon>Pseudomonadati</taxon>
        <taxon>Bacteroidota</taxon>
        <taxon>Flavobacteriia</taxon>
        <taxon>Flavobacteriales</taxon>
        <taxon>Flavobacteriaceae</taxon>
        <taxon>Flavobacterium</taxon>
    </lineage>
</organism>
<proteinExistence type="predicted"/>
<dbReference type="STRING" id="178355.SAMN04488062_108101"/>
<evidence type="ECO:0000313" key="3">
    <source>
        <dbReference type="Proteomes" id="UP000199274"/>
    </source>
</evidence>
<sequence>MIRVIEVKSNSATSKLTFFMMFKTAHNPIEAKAKSIYGLCDSPSGSIDIKGKIKQWTKHNPALLIPKISIFNDVVFFIFLYICLMQFSCKYRNIFVIATTLRLNFIRL</sequence>
<feature type="transmembrane region" description="Helical" evidence="1">
    <location>
        <begin position="64"/>
        <end position="84"/>
    </location>
</feature>
<keyword evidence="1" id="KW-0472">Membrane</keyword>
<dbReference type="AlphaFoldDB" id="A0A1G8CUW2"/>
<reference evidence="3" key="1">
    <citation type="submission" date="2016-10" db="EMBL/GenBank/DDBJ databases">
        <authorList>
            <person name="Varghese N."/>
            <person name="Submissions S."/>
        </authorList>
    </citation>
    <scope>NUCLEOTIDE SEQUENCE [LARGE SCALE GENOMIC DNA]</scope>
    <source>
        <strain evidence="3">CGMCC 1.2747</strain>
    </source>
</reference>
<gene>
    <name evidence="2" type="ORF">SAMN04488062_108101</name>
</gene>
<evidence type="ECO:0000313" key="2">
    <source>
        <dbReference type="EMBL" id="SDH49276.1"/>
    </source>
</evidence>
<keyword evidence="3" id="KW-1185">Reference proteome</keyword>
<dbReference type="EMBL" id="FNDB01000008">
    <property type="protein sequence ID" value="SDH49276.1"/>
    <property type="molecule type" value="Genomic_DNA"/>
</dbReference>
<dbReference type="Proteomes" id="UP000199274">
    <property type="component" value="Unassembled WGS sequence"/>
</dbReference>
<evidence type="ECO:0000256" key="1">
    <source>
        <dbReference type="SAM" id="Phobius"/>
    </source>
</evidence>
<keyword evidence="1" id="KW-1133">Transmembrane helix</keyword>
<accession>A0A1G8CUW2</accession>
<keyword evidence="1" id="KW-0812">Transmembrane</keyword>
<name>A0A1G8CUW2_9FLAO</name>
<protein>
    <submittedName>
        <fullName evidence="2">Uncharacterized protein</fullName>
    </submittedName>
</protein>